<gene>
    <name evidence="2" type="ORF">FA727_16010</name>
</gene>
<accession>A0A4U1D095</accession>
<dbReference type="Pfam" id="PF02368">
    <property type="entry name" value="Big_2"/>
    <property type="match status" value="2"/>
</dbReference>
<dbReference type="InterPro" id="IPR036465">
    <property type="entry name" value="vWFA_dom_sf"/>
</dbReference>
<evidence type="ECO:0000313" key="2">
    <source>
        <dbReference type="EMBL" id="TKC15632.1"/>
    </source>
</evidence>
<sequence length="1378" mass="151759">MRNRFRYISVGIIILILVSTIIQPLPTSATTQLDVNFSVIPSSTDLTLDADGLAKGSFNINITPEGTANQKDREPIDVAFVYDTSGSMDDYLESKKKSTSAKNALASALTYFGASNNQISGDHFYFIPFNDDVRTSGQVKVVEGLKNIEGLLNKLESNNIGGTNYTQTLEYAKNKLNQSGNKNKYIVFLTDGEPTVLNYNKNKYILYTNGTALYNGRTSKGNYQITRNLIHQVAKETSVSLAENNITMYSIGFAKEEDIDFQLLENMASITGGTAVRATTSNLTSIFQGISKKIDSYTISGEVTVNLQKFNGDVVVDPNTTATIDSNQVAHIPFKFTFPVGKQPDPNSIVTSLPLIFKKAGTYSFDNIKLQYDGLQTPKTHSVITINVKKNMNSVPGASFEVKPSSEEFIKPPNENAKGKIDITITPKGMAPRDERLPIDVVFVHDTSGSMADTFDGARKDTTAKNALQSAINYFEASSKIGDNFYFVPFDGEVSNKTTAYSSCFLGFCWGEKRINIKPLAGLNNIKTAIVDLDSGGVSNGGTNYNAALNEAMNKFSKVTNSSKYIIFLTDGEPTSLTYNNDKYEIFTNNTAKKNGVNASLTDVKKIISEQALNISDTLGKSGIIMYSIGFAKEGEVDFELLRKMSAKTGGYAVQGKSNNLTSIFDDISKKVNATSISGNVTIDLKKFNGDVIVDPNSNFKANSDQVVQIPYNITFPVGEPPDPNLIQQSLPLQFKKAGIYEFVDNIEMSYTDNNGVRQTFKHNSFTVVVNEETAPYFLNEVDIVGNQYYSPDGLVKIGDTDTERNEFTVEYKLKPETVFTEITSGKISNMKITQPLFDGITLANHEQILLYKNGEPIPGVSVRPINNGRDIEINLNNNEITYNTGEFSVEEYVIKLRLKADWALPYTLLPQANLQFYDSRFKEQTQSLNTDEQHISMRVQLNGIDYTFSGDYQGSIEKVYNKYGTIVAETQLSNGNELIQKPVKAMNLVNEGTAIEVTYNDDTSAILYLKTNFKLKNLSLSEDLQSGATTKGKIGFKVTDFVAGDNVTYEYQYHNNGSDSEWREFDPMATIELPKEIEGKVEIHVRTKGGFTLDENPIVKTLTVIKESISVEPNPIEMNVGQSVDVEIKITPDDGTVREFGVSTTDPSIAIFEDGKVTGVKAGDTKLEVTTTDIAGNEITEEITIKVNPVLIKNITVTPNPLYIGKFLEFKDFIVDIEPKNASNQNLIWQSLNPSIVEIQGLGWIYGKSTGKAEIEIRADDGSNVSTTIIVHVGSPLTGIDVDDGVVIEKGATDKNVNDYFSYLPSDATNIKGDPSFNSTNENILEVEPSGEIIPKRIGDAGIEITVQDESNNTFTAELKVKVVEKGTNDRNQGDKY</sequence>
<dbReference type="SMART" id="SM00327">
    <property type="entry name" value="VWA"/>
    <property type="match status" value="2"/>
</dbReference>
<dbReference type="EMBL" id="SWBM01000004">
    <property type="protein sequence ID" value="TKC15632.1"/>
    <property type="molecule type" value="Genomic_DNA"/>
</dbReference>
<feature type="domain" description="VWFA" evidence="1">
    <location>
        <begin position="440"/>
        <end position="668"/>
    </location>
</feature>
<dbReference type="RefSeq" id="WP_136832536.1">
    <property type="nucleotide sequence ID" value="NZ_SWBM01000004.1"/>
</dbReference>
<dbReference type="InterPro" id="IPR051266">
    <property type="entry name" value="CLCR"/>
</dbReference>
<dbReference type="PANTHER" id="PTHR10579:SF166">
    <property type="entry name" value="VWFA DOMAIN-CONTAINING PROTEIN"/>
    <property type="match status" value="1"/>
</dbReference>
<dbReference type="PANTHER" id="PTHR10579">
    <property type="entry name" value="CALCIUM-ACTIVATED CHLORIDE CHANNEL REGULATOR"/>
    <property type="match status" value="1"/>
</dbReference>
<dbReference type="InterPro" id="IPR003343">
    <property type="entry name" value="Big_2"/>
</dbReference>
<dbReference type="SMART" id="SM00635">
    <property type="entry name" value="BID_2"/>
    <property type="match status" value="3"/>
</dbReference>
<dbReference type="Pfam" id="PF00092">
    <property type="entry name" value="VWA"/>
    <property type="match status" value="2"/>
</dbReference>
<reference evidence="2 3" key="1">
    <citation type="journal article" date="2011" name="J. Microbiol.">
        <title>Bacillus kyonggiensis sp. nov., isolated from soil of a lettuce field.</title>
        <authorList>
            <person name="Dong K."/>
            <person name="Lee S."/>
        </authorList>
    </citation>
    <scope>NUCLEOTIDE SEQUENCE [LARGE SCALE GENOMIC DNA]</scope>
    <source>
        <strain evidence="2 3">NB22</strain>
    </source>
</reference>
<dbReference type="SUPFAM" id="SSF49373">
    <property type="entry name" value="Invasin/intimin cell-adhesion fragments"/>
    <property type="match status" value="2"/>
</dbReference>
<dbReference type="InterPro" id="IPR008964">
    <property type="entry name" value="Invasin/intimin_cell_adhesion"/>
</dbReference>
<dbReference type="Proteomes" id="UP000307756">
    <property type="component" value="Unassembled WGS sequence"/>
</dbReference>
<feature type="domain" description="VWFA" evidence="1">
    <location>
        <begin position="77"/>
        <end position="294"/>
    </location>
</feature>
<protein>
    <submittedName>
        <fullName evidence="2">VWA domain-containing protein</fullName>
    </submittedName>
</protein>
<evidence type="ECO:0000259" key="1">
    <source>
        <dbReference type="PROSITE" id="PS50234"/>
    </source>
</evidence>
<dbReference type="InterPro" id="IPR002035">
    <property type="entry name" value="VWF_A"/>
</dbReference>
<organism evidence="2 3">
    <name type="scientific">Robertmurraya kyonggiensis</name>
    <dbReference type="NCBI Taxonomy" id="1037680"/>
    <lineage>
        <taxon>Bacteria</taxon>
        <taxon>Bacillati</taxon>
        <taxon>Bacillota</taxon>
        <taxon>Bacilli</taxon>
        <taxon>Bacillales</taxon>
        <taxon>Bacillaceae</taxon>
        <taxon>Robertmurraya</taxon>
    </lineage>
</organism>
<dbReference type="OrthoDB" id="38701at2"/>
<dbReference type="SUPFAM" id="SSF53300">
    <property type="entry name" value="vWA-like"/>
    <property type="match status" value="2"/>
</dbReference>
<dbReference type="Gene3D" id="2.60.40.1080">
    <property type="match status" value="2"/>
</dbReference>
<name>A0A4U1D095_9BACI</name>
<proteinExistence type="predicted"/>
<keyword evidence="3" id="KW-1185">Reference proteome</keyword>
<dbReference type="Gene3D" id="3.40.50.410">
    <property type="entry name" value="von Willebrand factor, type A domain"/>
    <property type="match status" value="2"/>
</dbReference>
<dbReference type="CDD" id="cd00198">
    <property type="entry name" value="vWFA"/>
    <property type="match status" value="2"/>
</dbReference>
<evidence type="ECO:0000313" key="3">
    <source>
        <dbReference type="Proteomes" id="UP000307756"/>
    </source>
</evidence>
<comment type="caution">
    <text evidence="2">The sequence shown here is derived from an EMBL/GenBank/DDBJ whole genome shotgun (WGS) entry which is preliminary data.</text>
</comment>
<dbReference type="PROSITE" id="PS50234">
    <property type="entry name" value="VWFA"/>
    <property type="match status" value="2"/>
</dbReference>